<feature type="compositionally biased region" description="Basic and acidic residues" evidence="1">
    <location>
        <begin position="86"/>
        <end position="101"/>
    </location>
</feature>
<feature type="domain" description="Transposase-like Mu C-terminal" evidence="2">
    <location>
        <begin position="509"/>
        <end position="573"/>
    </location>
</feature>
<feature type="region of interest" description="Disordered" evidence="1">
    <location>
        <begin position="649"/>
        <end position="696"/>
    </location>
</feature>
<accession>A0A6L9W551</accession>
<dbReference type="InterPro" id="IPR015378">
    <property type="entry name" value="Transposase-like_Mu_C"/>
</dbReference>
<dbReference type="AlphaFoldDB" id="A0A6L9W551"/>
<evidence type="ECO:0000313" key="4">
    <source>
        <dbReference type="Proteomes" id="UP000479241"/>
    </source>
</evidence>
<feature type="compositionally biased region" description="Basic and acidic residues" evidence="1">
    <location>
        <begin position="650"/>
        <end position="670"/>
    </location>
</feature>
<organism evidence="3 4">
    <name type="scientific">Blastococcus saxobsidens</name>
    <dbReference type="NCBI Taxonomy" id="138336"/>
    <lineage>
        <taxon>Bacteria</taxon>
        <taxon>Bacillati</taxon>
        <taxon>Actinomycetota</taxon>
        <taxon>Actinomycetes</taxon>
        <taxon>Geodermatophilales</taxon>
        <taxon>Geodermatophilaceae</taxon>
        <taxon>Blastococcus</taxon>
    </lineage>
</organism>
<evidence type="ECO:0000313" key="3">
    <source>
        <dbReference type="EMBL" id="NEK86952.1"/>
    </source>
</evidence>
<dbReference type="GO" id="GO:0003676">
    <property type="term" value="F:nucleic acid binding"/>
    <property type="evidence" value="ECO:0007669"/>
    <property type="project" value="InterPro"/>
</dbReference>
<name>A0A6L9W551_9ACTN</name>
<evidence type="ECO:0000256" key="1">
    <source>
        <dbReference type="SAM" id="MobiDB-lite"/>
    </source>
</evidence>
<dbReference type="RefSeq" id="WP_163206435.1">
    <property type="nucleotide sequence ID" value="NZ_JAAGWG010000023.1"/>
</dbReference>
<dbReference type="InterPro" id="IPR012337">
    <property type="entry name" value="RNaseH-like_sf"/>
</dbReference>
<comment type="caution">
    <text evidence="3">The sequence shown here is derived from an EMBL/GenBank/DDBJ whole genome shotgun (WGS) entry which is preliminary data.</text>
</comment>
<dbReference type="EMBL" id="JAAGWG010000023">
    <property type="protein sequence ID" value="NEK86952.1"/>
    <property type="molecule type" value="Genomic_DNA"/>
</dbReference>
<feature type="region of interest" description="Disordered" evidence="1">
    <location>
        <begin position="242"/>
        <end position="266"/>
    </location>
</feature>
<dbReference type="Proteomes" id="UP000479241">
    <property type="component" value="Unassembled WGS sequence"/>
</dbReference>
<dbReference type="SUPFAM" id="SSF53098">
    <property type="entry name" value="Ribonuclease H-like"/>
    <property type="match status" value="1"/>
</dbReference>
<gene>
    <name evidence="3" type="ORF">GCU60_14500</name>
</gene>
<dbReference type="InterPro" id="IPR036397">
    <property type="entry name" value="RNaseH_sf"/>
</dbReference>
<dbReference type="Gene3D" id="3.30.420.10">
    <property type="entry name" value="Ribonuclease H-like superfamily/Ribonuclease H"/>
    <property type="match status" value="1"/>
</dbReference>
<sequence length="748" mass="82686">MTTIRPIPGVRLALAGVQHTVLGYDTAEGAVRLADENGVLVTLGVEDFVTHPDLHDPAGARAHNAAAERLSTTDRRLLEARIEHVREAETGYRSGDPHRPAPGEPRPQYNPETTTLTARRRTKAAELNNDLARAAGLDMSYTTIRRISAALNTGMGLDGVVDCRLVRRSHGRHSIDKRVEEACWIVFEETRQGSNVSMKTRMNKIKQWMLEHHGKGADALVPSASTIERWFKDRFIPSDLSGKARTRRSATTAPAHGFRRPNPTRPGELVLMDTNNLDVLLAGTNLAGVIRGSLVLGIDWYSRSVVEVRVVENAEKAIDITFALRDLARPMQMRAGWPDDARWPFVGVPEELITEIHGGEIAGLPFVNTEAVVVDHGSTYKSHISVAAARQQGISVLPARVRMGSDKAIVERFFGSLRSMLLEHLRGYRGSDSSERGANVDGTVVWSAQQLEDEIALWAVRIWQNHAMSEVKPPWCPEGDWSPNTLYQHGLSTSGLPPRVMSSDDYYGLLPTMAVKVHGRGVKIRQLWYDHEVLGPHRNLPSPYGGAAKGKWTVRYDPRDMRQVYFLDEDGQYQVIPWTGATGPMPCFTDRHVTALNRIRRESGMRPRHDSELVEILIQDVLTVHEPSSTWQTVPKKVLNDRSRTQRNWEMARRDREAVDLPADDDHPVEAEGQEEAATDAELSRPGSGLSSKPPATVTAIGTAAVADARARKRQNATVGTVVPAARLGAKRGSTYGDLAALTDEEPT</sequence>
<evidence type="ECO:0000259" key="2">
    <source>
        <dbReference type="Pfam" id="PF09299"/>
    </source>
</evidence>
<feature type="region of interest" description="Disordered" evidence="1">
    <location>
        <begin position="86"/>
        <end position="114"/>
    </location>
</feature>
<reference evidence="3 4" key="1">
    <citation type="submission" date="2019-12" db="EMBL/GenBank/DDBJ databases">
        <title>the WGS of Blastococcus saxobsidens 67B17.</title>
        <authorList>
            <person name="Jiang Z."/>
        </authorList>
    </citation>
    <scope>NUCLEOTIDE SEQUENCE [LARGE SCALE GENOMIC DNA]</scope>
    <source>
        <strain evidence="3 4">67B17</strain>
    </source>
</reference>
<proteinExistence type="predicted"/>
<protein>
    <submittedName>
        <fullName evidence="3">Transposase</fullName>
    </submittedName>
</protein>
<dbReference type="Pfam" id="PF09299">
    <property type="entry name" value="Mu-transpos_C"/>
    <property type="match status" value="1"/>
</dbReference>